<sequence>MYLSGNEGRTWEPGSLVRKENQALLAYPGTKDKLAQRELKETTDQQGLSVPKQMRVSKDHQVSQDHQYVHVVPFLLQFLALRLVGVTFFATVCIFRVDQVLPAKVEGKGSQASKGNDGAHGSQGSTGPPGSSGSPGLMGPPGIEGLDGKDGKPGLRERQALQAQQDREQSQDSKGKPAILASLDRRVNLDLQAPLDHQAGQDMMVTPGPQDLRADLDLPATLV</sequence>
<dbReference type="Proteomes" id="UP000518266">
    <property type="component" value="Unassembled WGS sequence"/>
</dbReference>
<feature type="compositionally biased region" description="Basic and acidic residues" evidence="1">
    <location>
        <begin position="146"/>
        <end position="175"/>
    </location>
</feature>
<comment type="caution">
    <text evidence="2">The sequence shown here is derived from an EMBL/GenBank/DDBJ whole genome shotgun (WGS) entry which is preliminary data.</text>
</comment>
<dbReference type="InterPro" id="IPR008160">
    <property type="entry name" value="Collagen"/>
</dbReference>
<organism evidence="2 3">
    <name type="scientific">Dissostichus mawsoni</name>
    <name type="common">Antarctic cod</name>
    <dbReference type="NCBI Taxonomy" id="36200"/>
    <lineage>
        <taxon>Eukaryota</taxon>
        <taxon>Metazoa</taxon>
        <taxon>Chordata</taxon>
        <taxon>Craniata</taxon>
        <taxon>Vertebrata</taxon>
        <taxon>Euteleostomi</taxon>
        <taxon>Actinopterygii</taxon>
        <taxon>Neopterygii</taxon>
        <taxon>Teleostei</taxon>
        <taxon>Neoteleostei</taxon>
        <taxon>Acanthomorphata</taxon>
        <taxon>Eupercaria</taxon>
        <taxon>Perciformes</taxon>
        <taxon>Notothenioidei</taxon>
        <taxon>Nototheniidae</taxon>
        <taxon>Dissostichus</taxon>
    </lineage>
</organism>
<evidence type="ECO:0000313" key="2">
    <source>
        <dbReference type="EMBL" id="KAF3833630.1"/>
    </source>
</evidence>
<gene>
    <name evidence="2" type="ORF">F7725_024834</name>
</gene>
<dbReference type="Pfam" id="PF01391">
    <property type="entry name" value="Collagen"/>
    <property type="match status" value="1"/>
</dbReference>
<proteinExistence type="predicted"/>
<accession>A0A7J5X9E6</accession>
<dbReference type="EMBL" id="JAAKFY010000026">
    <property type="protein sequence ID" value="KAF3833630.1"/>
    <property type="molecule type" value="Genomic_DNA"/>
</dbReference>
<evidence type="ECO:0000256" key="1">
    <source>
        <dbReference type="SAM" id="MobiDB-lite"/>
    </source>
</evidence>
<feature type="region of interest" description="Disordered" evidence="1">
    <location>
        <begin position="195"/>
        <end position="223"/>
    </location>
</feature>
<evidence type="ECO:0000313" key="3">
    <source>
        <dbReference type="Proteomes" id="UP000518266"/>
    </source>
</evidence>
<protein>
    <submittedName>
        <fullName evidence="2">Uncharacterized protein</fullName>
    </submittedName>
</protein>
<reference evidence="2 3" key="1">
    <citation type="submission" date="2020-03" db="EMBL/GenBank/DDBJ databases">
        <title>Dissostichus mawsoni Genome sequencing and assembly.</title>
        <authorList>
            <person name="Park H."/>
        </authorList>
    </citation>
    <scope>NUCLEOTIDE SEQUENCE [LARGE SCALE GENOMIC DNA]</scope>
    <source>
        <strain evidence="2">DM0001</strain>
        <tissue evidence="2">Muscle</tissue>
    </source>
</reference>
<keyword evidence="3" id="KW-1185">Reference proteome</keyword>
<name>A0A7J5X9E6_DISMA</name>
<feature type="region of interest" description="Disordered" evidence="1">
    <location>
        <begin position="108"/>
        <end position="178"/>
    </location>
</feature>
<dbReference type="AlphaFoldDB" id="A0A7J5X9E6"/>
<feature type="compositionally biased region" description="Low complexity" evidence="1">
    <location>
        <begin position="122"/>
        <end position="141"/>
    </location>
</feature>